<dbReference type="Proteomes" id="UP000885792">
    <property type="component" value="Unassembled WGS sequence"/>
</dbReference>
<protein>
    <submittedName>
        <fullName evidence="1">DUF2283 domain-containing protein</fullName>
    </submittedName>
</protein>
<dbReference type="AlphaFoldDB" id="A0A7C5L3R7"/>
<dbReference type="PANTHER" id="PTHR37029">
    <property type="entry name" value="SSR1768 PROTEIN"/>
    <property type="match status" value="1"/>
</dbReference>
<reference evidence="1" key="1">
    <citation type="journal article" date="2020" name="mSystems">
        <title>Genome- and Community-Level Interaction Insights into Carbon Utilization and Element Cycling Functions of Hydrothermarchaeota in Hydrothermal Sediment.</title>
        <authorList>
            <person name="Zhou Z."/>
            <person name="Liu Y."/>
            <person name="Xu W."/>
            <person name="Pan J."/>
            <person name="Luo Z.H."/>
            <person name="Li M."/>
        </authorList>
    </citation>
    <scope>NUCLEOTIDE SEQUENCE [LARGE SCALE GENOMIC DNA]</scope>
    <source>
        <strain evidence="1">HyVt-501</strain>
    </source>
</reference>
<dbReference type="EMBL" id="DRNB01000330">
    <property type="protein sequence ID" value="HHJ64984.1"/>
    <property type="molecule type" value="Genomic_DNA"/>
</dbReference>
<dbReference type="InterPro" id="IPR019270">
    <property type="entry name" value="DUF2283"/>
</dbReference>
<dbReference type="PANTHER" id="PTHR37029:SF1">
    <property type="entry name" value="SSR1768 PROTEIN"/>
    <property type="match status" value="1"/>
</dbReference>
<dbReference type="Pfam" id="PF10049">
    <property type="entry name" value="DUF2283"/>
    <property type="match status" value="1"/>
</dbReference>
<sequence>MKVQYFPDTDTLYIELIDVPSVESEEVMEGVVLDYDKEGKVVGIEIEHFTERFKGKPAEIPLKLIQA</sequence>
<name>A0A7C5L3R7_AQUAO</name>
<evidence type="ECO:0000313" key="1">
    <source>
        <dbReference type="EMBL" id="HHJ64984.1"/>
    </source>
</evidence>
<accession>A0A7C5L3R7</accession>
<comment type="caution">
    <text evidence="1">The sequence shown here is derived from an EMBL/GenBank/DDBJ whole genome shotgun (WGS) entry which is preliminary data.</text>
</comment>
<gene>
    <name evidence="1" type="ORF">ENJ61_08790</name>
</gene>
<organism evidence="1">
    <name type="scientific">Aquifex aeolicus</name>
    <dbReference type="NCBI Taxonomy" id="63363"/>
    <lineage>
        <taxon>Bacteria</taxon>
        <taxon>Pseudomonadati</taxon>
        <taxon>Aquificota</taxon>
        <taxon>Aquificia</taxon>
        <taxon>Aquificales</taxon>
        <taxon>Aquificaceae</taxon>
        <taxon>Aquifex</taxon>
    </lineage>
</organism>
<proteinExistence type="predicted"/>